<evidence type="ECO:0000256" key="4">
    <source>
        <dbReference type="ARBA" id="ARBA00022737"/>
    </source>
</evidence>
<dbReference type="GO" id="GO:0016020">
    <property type="term" value="C:membrane"/>
    <property type="evidence" value="ECO:0007669"/>
    <property type="project" value="UniProtKB-SubCell"/>
</dbReference>
<feature type="repeat" description="PPR" evidence="7">
    <location>
        <begin position="709"/>
        <end position="743"/>
    </location>
</feature>
<keyword evidence="9" id="KW-1185">Reference proteome</keyword>
<dbReference type="InterPro" id="IPR007248">
    <property type="entry name" value="Mpv17_PMP22"/>
</dbReference>
<dbReference type="Pfam" id="PF12854">
    <property type="entry name" value="PPR_1"/>
    <property type="match status" value="1"/>
</dbReference>
<feature type="repeat" description="PPR" evidence="7">
    <location>
        <begin position="744"/>
        <end position="778"/>
    </location>
</feature>
<dbReference type="Pfam" id="PF13041">
    <property type="entry name" value="PPR_2"/>
    <property type="match status" value="4"/>
</dbReference>
<dbReference type="Pfam" id="PF01535">
    <property type="entry name" value="PPR"/>
    <property type="match status" value="4"/>
</dbReference>
<feature type="repeat" description="PPR" evidence="7">
    <location>
        <begin position="534"/>
        <end position="568"/>
    </location>
</feature>
<feature type="repeat" description="PPR" evidence="7">
    <location>
        <begin position="569"/>
        <end position="603"/>
    </location>
</feature>
<dbReference type="SUPFAM" id="SSF48452">
    <property type="entry name" value="TPR-like"/>
    <property type="match status" value="1"/>
</dbReference>
<keyword evidence="3" id="KW-0812">Transmembrane</keyword>
<sequence>MAATAIKNFISPSSKLKQTKNHFGLSNSPPYQLSAPSKPFSNPNIAARNRPFCPINAVTEETEIAEEGGDQDDEKDSISRKMEEIKNFASSERLLNAAIVLGAGTLAITRLLTIDHDYWHGWTLYEVLRYAPEHNWIAYEEALKTHPVLSKMAISGIVYSLGDWIAQCYEGKPLFEFDRTRMLRSGLVGFTLHGSLSHYYYQFCEALFPFKDWWVVPAKVAFDQTVWSAVWNSIYYMVLGLLRNESPENILTELKATFWPLLTAGWKLWPFAHLITYGVVPVEQRLLWVDCVELIWVTILSTYSNEKSEERISEASEANPGNKPLPFMAAQMRKALSQPYSTAIAAVFKTSRPSIPSPNPNSVKFASSFTPLPPPEWVQPFIDLSEVIYADAKSDRQTSPWVPKVQQFLQNSNNFEQDLTAFCDKFLIRLPPTFVAYILKDTDRAETAFRFFKWAGKQKGYAHNLECFVYMIEILCLESDFDGVKSVFNEMKSKGFLMNSAAANSLIRSFGNGGMVEELLWVWKRMKDTQIEPSLYTYNFLMNGLVNCMYIESAERVLEVMEKGKVKPDVVTYNTMIKGYCKSGNVRKAIEKFQVMEVKNVDPDKITFLTLMQACYTEGDHDFCLRLYNEMQDKGLEIPPHAYSLVIGGLCREGKSMEGSVVFENMVAKGCQPNVAIYTALIDVYAKNRNLDMAMGLFERMQSEGFVPDEVTYGVIVNSLCKSGRLEEAMQWFEYCKRNNVAINAVLYSSLIDGLGKEGRLEEAEKLFEEMVVKGCPRDSYCYNVLIDALAKRGKMDEALSFFKKMEDEGCDQTVYTFTILINGLFKGHRNEEALEMWDLMIEKGITPTAASFRVLSTGLCLSGKVARACKILDELAPMGIVLDTAFEDMINVLCKAGRVVEACKLADGVIDRGREIPGRVRTVMINALRKAGNADLAMKLMHSKIGIGYDRFRSVKKRVKFRNLVDR</sequence>
<dbReference type="AlphaFoldDB" id="A0AAD4J121"/>
<gene>
    <name evidence="8" type="ORF">C2S53_008697</name>
</gene>
<comment type="caution">
    <text evidence="8">The sequence shown here is derived from an EMBL/GenBank/DDBJ whole genome shotgun (WGS) entry which is preliminary data.</text>
</comment>
<dbReference type="NCBIfam" id="TIGR00756">
    <property type="entry name" value="PPR"/>
    <property type="match status" value="10"/>
</dbReference>
<evidence type="ECO:0000256" key="3">
    <source>
        <dbReference type="ARBA" id="ARBA00022692"/>
    </source>
</evidence>
<comment type="similarity">
    <text evidence="2">Belongs to the peroxisomal membrane protein PXMP2/4 family.</text>
</comment>
<feature type="repeat" description="PPR" evidence="7">
    <location>
        <begin position="639"/>
        <end position="673"/>
    </location>
</feature>
<dbReference type="SUPFAM" id="SSF81901">
    <property type="entry name" value="HCP-like"/>
    <property type="match status" value="1"/>
</dbReference>
<organism evidence="8 9">
    <name type="scientific">Perilla frutescens var. hirtella</name>
    <name type="common">Perilla citriodora</name>
    <name type="synonym">Perilla setoyensis</name>
    <dbReference type="NCBI Taxonomy" id="608512"/>
    <lineage>
        <taxon>Eukaryota</taxon>
        <taxon>Viridiplantae</taxon>
        <taxon>Streptophyta</taxon>
        <taxon>Embryophyta</taxon>
        <taxon>Tracheophyta</taxon>
        <taxon>Spermatophyta</taxon>
        <taxon>Magnoliopsida</taxon>
        <taxon>eudicotyledons</taxon>
        <taxon>Gunneridae</taxon>
        <taxon>Pentapetalae</taxon>
        <taxon>asterids</taxon>
        <taxon>lamiids</taxon>
        <taxon>Lamiales</taxon>
        <taxon>Lamiaceae</taxon>
        <taxon>Nepetoideae</taxon>
        <taxon>Elsholtzieae</taxon>
        <taxon>Perilla</taxon>
    </lineage>
</organism>
<comment type="subcellular location">
    <subcellularLocation>
        <location evidence="1">Membrane</location>
        <topology evidence="1">Multi-pass membrane protein</topology>
    </subcellularLocation>
</comment>
<name>A0AAD4J121_PERFH</name>
<feature type="repeat" description="PPR" evidence="7">
    <location>
        <begin position="674"/>
        <end position="708"/>
    </location>
</feature>
<keyword evidence="6" id="KW-0472">Membrane</keyword>
<evidence type="ECO:0000256" key="6">
    <source>
        <dbReference type="ARBA" id="ARBA00023136"/>
    </source>
</evidence>
<feature type="repeat" description="PPR" evidence="7">
    <location>
        <begin position="499"/>
        <end position="533"/>
    </location>
</feature>
<keyword evidence="4" id="KW-0677">Repeat</keyword>
<evidence type="ECO:0000256" key="7">
    <source>
        <dbReference type="PROSITE-ProRule" id="PRU00708"/>
    </source>
</evidence>
<reference evidence="8 9" key="1">
    <citation type="journal article" date="2021" name="Nat. Commun.">
        <title>Incipient diploidization of the medicinal plant Perilla within 10,000 years.</title>
        <authorList>
            <person name="Zhang Y."/>
            <person name="Shen Q."/>
            <person name="Leng L."/>
            <person name="Zhang D."/>
            <person name="Chen S."/>
            <person name="Shi Y."/>
            <person name="Ning Z."/>
            <person name="Chen S."/>
        </authorList>
    </citation>
    <scope>NUCLEOTIDE SEQUENCE [LARGE SCALE GENOMIC DNA]</scope>
    <source>
        <strain evidence="9">cv. PC099</strain>
    </source>
</reference>
<accession>A0AAD4J121</accession>
<evidence type="ECO:0000313" key="8">
    <source>
        <dbReference type="EMBL" id="KAH6825151.1"/>
    </source>
</evidence>
<proteinExistence type="inferred from homology"/>
<protein>
    <submittedName>
        <fullName evidence="8">Pentatricopeptide repeat superfamily protein</fullName>
    </submittedName>
</protein>
<evidence type="ECO:0000313" key="9">
    <source>
        <dbReference type="Proteomes" id="UP001190926"/>
    </source>
</evidence>
<dbReference type="PANTHER" id="PTHR45613:SF9">
    <property type="entry name" value="MITOCHONDRIAL GROUP I INTRON SPLICING FACTOR CCM1"/>
    <property type="match status" value="1"/>
</dbReference>
<evidence type="ECO:0000256" key="1">
    <source>
        <dbReference type="ARBA" id="ARBA00004141"/>
    </source>
</evidence>
<dbReference type="PANTHER" id="PTHR45613">
    <property type="entry name" value="PENTATRICOPEPTIDE REPEAT-CONTAINING PROTEIN"/>
    <property type="match status" value="1"/>
</dbReference>
<evidence type="ECO:0000256" key="5">
    <source>
        <dbReference type="ARBA" id="ARBA00022989"/>
    </source>
</evidence>
<dbReference type="EMBL" id="SDAM02000179">
    <property type="protein sequence ID" value="KAH6825151.1"/>
    <property type="molecule type" value="Genomic_DNA"/>
</dbReference>
<dbReference type="Proteomes" id="UP001190926">
    <property type="component" value="Unassembled WGS sequence"/>
</dbReference>
<evidence type="ECO:0000256" key="2">
    <source>
        <dbReference type="ARBA" id="ARBA00006824"/>
    </source>
</evidence>
<feature type="repeat" description="PPR" evidence="7">
    <location>
        <begin position="779"/>
        <end position="813"/>
    </location>
</feature>
<keyword evidence="5" id="KW-1133">Transmembrane helix</keyword>
<dbReference type="PROSITE" id="PS51375">
    <property type="entry name" value="PPR"/>
    <property type="match status" value="10"/>
</dbReference>
<feature type="repeat" description="PPR" evidence="7">
    <location>
        <begin position="604"/>
        <end position="638"/>
    </location>
</feature>
<dbReference type="InterPro" id="IPR011990">
    <property type="entry name" value="TPR-like_helical_dom_sf"/>
</dbReference>
<dbReference type="InterPro" id="IPR002885">
    <property type="entry name" value="PPR_rpt"/>
</dbReference>
<dbReference type="Gene3D" id="1.25.40.10">
    <property type="entry name" value="Tetratricopeptide repeat domain"/>
    <property type="match status" value="6"/>
</dbReference>
<feature type="repeat" description="PPR" evidence="7">
    <location>
        <begin position="814"/>
        <end position="848"/>
    </location>
</feature>
<dbReference type="Pfam" id="PF04117">
    <property type="entry name" value="Mpv17_PMP22"/>
    <property type="match status" value="1"/>
</dbReference>